<sequence>MQAIEDRGEFVGGDVREWERVVKKITVNYQVGISRVVWAKLLIRSCQATLLLDPSTQLAQLCDEPNAAYLDRSDGETSLDSTIVTHFQIAAIIFRWRAFLSVIEFSAQLKGIGNIV</sequence>
<keyword evidence="2" id="KW-1185">Reference proteome</keyword>
<proteinExistence type="predicted"/>
<evidence type="ECO:0000313" key="2">
    <source>
        <dbReference type="Proteomes" id="UP001201812"/>
    </source>
</evidence>
<comment type="caution">
    <text evidence="1">The sequence shown here is derived from an EMBL/GenBank/DDBJ whole genome shotgun (WGS) entry which is preliminary data.</text>
</comment>
<reference evidence="1" key="1">
    <citation type="submission" date="2022-01" db="EMBL/GenBank/DDBJ databases">
        <title>Genome Sequence Resource for Two Populations of Ditylenchus destructor, the Migratory Endoparasitic Phytonematode.</title>
        <authorList>
            <person name="Zhang H."/>
            <person name="Lin R."/>
            <person name="Xie B."/>
        </authorList>
    </citation>
    <scope>NUCLEOTIDE SEQUENCE</scope>
    <source>
        <strain evidence="1">BazhouSP</strain>
    </source>
</reference>
<dbReference type="AlphaFoldDB" id="A0AAD4MWX4"/>
<gene>
    <name evidence="1" type="ORF">DdX_12604</name>
</gene>
<name>A0AAD4MWX4_9BILA</name>
<accession>A0AAD4MWX4</accession>
<dbReference type="EMBL" id="JAKKPZ010000042">
    <property type="protein sequence ID" value="KAI1707225.1"/>
    <property type="molecule type" value="Genomic_DNA"/>
</dbReference>
<dbReference type="Proteomes" id="UP001201812">
    <property type="component" value="Unassembled WGS sequence"/>
</dbReference>
<protein>
    <submittedName>
        <fullName evidence="1">Uncharacterized protein</fullName>
    </submittedName>
</protein>
<evidence type="ECO:0000313" key="1">
    <source>
        <dbReference type="EMBL" id="KAI1707225.1"/>
    </source>
</evidence>
<organism evidence="1 2">
    <name type="scientific">Ditylenchus destructor</name>
    <dbReference type="NCBI Taxonomy" id="166010"/>
    <lineage>
        <taxon>Eukaryota</taxon>
        <taxon>Metazoa</taxon>
        <taxon>Ecdysozoa</taxon>
        <taxon>Nematoda</taxon>
        <taxon>Chromadorea</taxon>
        <taxon>Rhabditida</taxon>
        <taxon>Tylenchina</taxon>
        <taxon>Tylenchomorpha</taxon>
        <taxon>Sphaerularioidea</taxon>
        <taxon>Anguinidae</taxon>
        <taxon>Anguininae</taxon>
        <taxon>Ditylenchus</taxon>
    </lineage>
</organism>